<evidence type="ECO:0000259" key="1">
    <source>
        <dbReference type="SMART" id="SM00382"/>
    </source>
</evidence>
<dbReference type="GO" id="GO:0016887">
    <property type="term" value="F:ATP hydrolysis activity"/>
    <property type="evidence" value="ECO:0007669"/>
    <property type="project" value="InterPro"/>
</dbReference>
<name>A0A139XC16_9CYAN</name>
<dbReference type="EMBL" id="ANNX02000020">
    <property type="protein sequence ID" value="KYC42237.1"/>
    <property type="molecule type" value="Genomic_DNA"/>
</dbReference>
<proteinExistence type="predicted"/>
<feature type="domain" description="AAA+ ATPase" evidence="1">
    <location>
        <begin position="468"/>
        <end position="600"/>
    </location>
</feature>
<organism evidence="2 3">
    <name type="scientific">Scytonema hofmannii PCC 7110</name>
    <dbReference type="NCBI Taxonomy" id="128403"/>
    <lineage>
        <taxon>Bacteria</taxon>
        <taxon>Bacillati</taxon>
        <taxon>Cyanobacteriota</taxon>
        <taxon>Cyanophyceae</taxon>
        <taxon>Nostocales</taxon>
        <taxon>Scytonemataceae</taxon>
        <taxon>Scytonema</taxon>
    </lineage>
</organism>
<dbReference type="InterPro" id="IPR054472">
    <property type="entry name" value="WHD"/>
</dbReference>
<dbReference type="InterPro" id="IPR027417">
    <property type="entry name" value="P-loop_NTPase"/>
</dbReference>
<dbReference type="InterPro" id="IPR003959">
    <property type="entry name" value="ATPase_AAA_core"/>
</dbReference>
<accession>A0A139XC16</accession>
<sequence length="683" mass="76248">MLLTQKPKNEIHNDCWQELNRRYLMAAIASVSESLEKYIARLQDHPVEQNPQSKIEKMPIPSALEQLCTTFELSDFERDILVLCTGVELKSSVANLCAEAQGDEELTYPTFALAIAALPKPHWNAITPDGALRHWKLIEVGSGSTLTSKSLQIDERVLHYLIGVESTDAQLRGMISPIAPSDELVPSHQKLAQQIAATWMQAKSDLKLPIIQLRGYDTASMQAIAKSASAILGLQVHVMSAMAIPTQISDLNNLLQLWEREAKLSNSVLLLDTEIDISNPERESAITHIIENIQSLLIVTSREGVRQRQRPLITLNVHLPTKQEQRTLWEKALGEMTSDLNGHVETLVNQFNLNAPTVDAVCTEVRGRLLEGEWEQTENPSPPLSPCPQPQRGPLAPSLPLLLWDACRVQARPSLDELAQRIEPTTSWDDLAMSELQMQTLKSIASHLRQRIHVYEKWGFASKSRRGLGISALFSGVSGTGKTTSAEVLAKELRLDLYRIDLSAVVSKYIGETEKNLGRIFDAADAGATILLFDEADSLFGKRSEVKDTQDRYANMEVSYLLQRMESYQGLAILTTNLKDSIDSAFLRRIRFVVKFTFPDASQREEIWRRIFPKNTPTEGLEFAKLARLNVAGGNIRNIALNAAFIAADAGEPVQMKHIKIAAQAEYIKLERTLTDAEVRGWV</sequence>
<dbReference type="PANTHER" id="PTHR46411">
    <property type="entry name" value="FAMILY ATPASE, PUTATIVE-RELATED"/>
    <property type="match status" value="1"/>
</dbReference>
<dbReference type="GO" id="GO:0005524">
    <property type="term" value="F:ATP binding"/>
    <property type="evidence" value="ECO:0007669"/>
    <property type="project" value="InterPro"/>
</dbReference>
<dbReference type="Pfam" id="PF00004">
    <property type="entry name" value="AAA"/>
    <property type="match status" value="1"/>
</dbReference>
<comment type="caution">
    <text evidence="2">The sequence shown here is derived from an EMBL/GenBank/DDBJ whole genome shotgun (WGS) entry which is preliminary data.</text>
</comment>
<dbReference type="OrthoDB" id="9806903at2"/>
<dbReference type="InterPro" id="IPR003593">
    <property type="entry name" value="AAA+_ATPase"/>
</dbReference>
<dbReference type="SMART" id="SM00382">
    <property type="entry name" value="AAA"/>
    <property type="match status" value="1"/>
</dbReference>
<gene>
    <name evidence="2" type="ORF">WA1_19855</name>
</gene>
<dbReference type="PANTHER" id="PTHR46411:SF3">
    <property type="entry name" value="AAA+ ATPASE DOMAIN-CONTAINING PROTEIN"/>
    <property type="match status" value="1"/>
</dbReference>
<protein>
    <submittedName>
        <fullName evidence="2">ATPase</fullName>
    </submittedName>
</protein>
<dbReference type="SUPFAM" id="SSF52540">
    <property type="entry name" value="P-loop containing nucleoside triphosphate hydrolases"/>
    <property type="match status" value="1"/>
</dbReference>
<dbReference type="Proteomes" id="UP000076925">
    <property type="component" value="Unassembled WGS sequence"/>
</dbReference>
<dbReference type="CDD" id="cd19481">
    <property type="entry name" value="RecA-like_protease"/>
    <property type="match status" value="1"/>
</dbReference>
<evidence type="ECO:0000313" key="2">
    <source>
        <dbReference type="EMBL" id="KYC42237.1"/>
    </source>
</evidence>
<dbReference type="AlphaFoldDB" id="A0A139XC16"/>
<evidence type="ECO:0000313" key="3">
    <source>
        <dbReference type="Proteomes" id="UP000076925"/>
    </source>
</evidence>
<dbReference type="RefSeq" id="WP_017741813.1">
    <property type="nucleotide sequence ID" value="NZ_KQ976354.1"/>
</dbReference>
<dbReference type="Gene3D" id="3.40.50.300">
    <property type="entry name" value="P-loop containing nucleotide triphosphate hydrolases"/>
    <property type="match status" value="1"/>
</dbReference>
<dbReference type="STRING" id="128403.WA1_19855"/>
<keyword evidence="3" id="KW-1185">Reference proteome</keyword>
<reference evidence="2 3" key="1">
    <citation type="journal article" date="2013" name="Genome Biol. Evol.">
        <title>Genomes of Stigonematalean cyanobacteria (subsection V) and the evolution of oxygenic photosynthesis from prokaryotes to plastids.</title>
        <authorList>
            <person name="Dagan T."/>
            <person name="Roettger M."/>
            <person name="Stucken K."/>
            <person name="Landan G."/>
            <person name="Koch R."/>
            <person name="Major P."/>
            <person name="Gould S.B."/>
            <person name="Goremykin V.V."/>
            <person name="Rippka R."/>
            <person name="Tandeau de Marsac N."/>
            <person name="Gugger M."/>
            <person name="Lockhart P.J."/>
            <person name="Allen J.F."/>
            <person name="Brune I."/>
            <person name="Maus I."/>
            <person name="Puhler A."/>
            <person name="Martin W.F."/>
        </authorList>
    </citation>
    <scope>NUCLEOTIDE SEQUENCE [LARGE SCALE GENOMIC DNA]</scope>
    <source>
        <strain evidence="2 3">PCC 7110</strain>
    </source>
</reference>
<dbReference type="Pfam" id="PF22977">
    <property type="entry name" value="WHD"/>
    <property type="match status" value="1"/>
</dbReference>